<dbReference type="OrthoDB" id="9778998at2"/>
<protein>
    <recommendedName>
        <fullName evidence="5">Benzoate transporter</fullName>
    </recommendedName>
</protein>
<evidence type="ECO:0000313" key="4">
    <source>
        <dbReference type="Proteomes" id="UP000246050"/>
    </source>
</evidence>
<accession>A0A317DPJ4</accession>
<feature type="compositionally biased region" description="Low complexity" evidence="1">
    <location>
        <begin position="87"/>
        <end position="107"/>
    </location>
</feature>
<feature type="region of interest" description="Disordered" evidence="1">
    <location>
        <begin position="87"/>
        <end position="126"/>
    </location>
</feature>
<sequence>MRPVTAYATTGTLLALSLLAGSAVAPRAATPDPTPPAAAPRLVGYDSCAEALAGLRAAAGAAVGPWGFGAGWRTGVADDVAMPAGAAARPQSALPPGAGAKAGSAAPEHSTTNSHEPGADEPDLVKTDGRRIVVVSQGMLRVVDAASRVVTGRLDLSAGESGRRWWPESSLLLHGNRALVLVRPAPEVVPATDRPLDPDRPADPDRPTSPDRPEGPEGPRLLLVDLAGQPTVVGTYRIDGSLLDARQTGATARVVVRSQPRLSFPYDERRSDAERTTVNRAVIARAGLDAWLPRYEWTVGGERHSGRVGCDRLSRPAATSGTALLTVLSFDLATGRLGDGDPVTVASDADTVYGTADSLYLAGAGGAGWRPGWDGMRRPGPERTDIYRFDTAGPGRPRYAAAGSVPGTLLNQYALSEWQGHLRVATTRAGSAAGTESAVHVLARRGDRLTETGRVDGLGRGERIYSVRFLGGTGYVVTFRQTDPLYALDLTDPAAPRRTGELKINGWSAYLHPVPGDRLLGVGQEADDRGRAQGLQVSLFDVHDPARPARLARHHVPGGGSVAEFDPHAFLFDPTTGLVALPLNTGGVRLLTVTDTGIADVGTITLPQGGAASRSLLIDGRLWAVSDTGLAVIDPATARGLAWLPWT</sequence>
<evidence type="ECO:0000313" key="3">
    <source>
        <dbReference type="EMBL" id="PWR16558.1"/>
    </source>
</evidence>
<evidence type="ECO:0000256" key="2">
    <source>
        <dbReference type="SAM" id="SignalP"/>
    </source>
</evidence>
<dbReference type="Proteomes" id="UP000246050">
    <property type="component" value="Unassembled WGS sequence"/>
</dbReference>
<organism evidence="3 4">
    <name type="scientific">Micromonospora sicca</name>
    <dbReference type="NCBI Taxonomy" id="2202420"/>
    <lineage>
        <taxon>Bacteria</taxon>
        <taxon>Bacillati</taxon>
        <taxon>Actinomycetota</taxon>
        <taxon>Actinomycetes</taxon>
        <taxon>Micromonosporales</taxon>
        <taxon>Micromonosporaceae</taxon>
        <taxon>Micromonospora</taxon>
    </lineage>
</organism>
<comment type="caution">
    <text evidence="3">The sequence shown here is derived from an EMBL/GenBank/DDBJ whole genome shotgun (WGS) entry which is preliminary data.</text>
</comment>
<proteinExistence type="predicted"/>
<feature type="region of interest" description="Disordered" evidence="1">
    <location>
        <begin position="189"/>
        <end position="220"/>
    </location>
</feature>
<dbReference type="Pfam" id="PF09826">
    <property type="entry name" value="Beta_propel"/>
    <property type="match status" value="1"/>
</dbReference>
<dbReference type="EMBL" id="QGKS01000113">
    <property type="protein sequence ID" value="PWR16558.1"/>
    <property type="molecule type" value="Genomic_DNA"/>
</dbReference>
<gene>
    <name evidence="3" type="ORF">DKT69_05085</name>
</gene>
<feature type="compositionally biased region" description="Basic and acidic residues" evidence="1">
    <location>
        <begin position="194"/>
        <end position="217"/>
    </location>
</feature>
<feature type="chain" id="PRO_5038348850" description="Benzoate transporter" evidence="2">
    <location>
        <begin position="26"/>
        <end position="647"/>
    </location>
</feature>
<name>A0A317DPJ4_9ACTN</name>
<dbReference type="AlphaFoldDB" id="A0A317DPJ4"/>
<evidence type="ECO:0008006" key="5">
    <source>
        <dbReference type="Google" id="ProtNLM"/>
    </source>
</evidence>
<feature type="signal peptide" evidence="2">
    <location>
        <begin position="1"/>
        <end position="25"/>
    </location>
</feature>
<keyword evidence="2" id="KW-0732">Signal</keyword>
<evidence type="ECO:0000256" key="1">
    <source>
        <dbReference type="SAM" id="MobiDB-lite"/>
    </source>
</evidence>
<reference evidence="3 4" key="1">
    <citation type="submission" date="2018-05" db="EMBL/GenBank/DDBJ databases">
        <title>Micromonosporas from Atacama Desert.</title>
        <authorList>
            <person name="Carro L."/>
            <person name="Golinska P."/>
            <person name="Klenk H.-P."/>
            <person name="Goodfellow M."/>
        </authorList>
    </citation>
    <scope>NUCLEOTIDE SEQUENCE [LARGE SCALE GENOMIC DNA]</scope>
    <source>
        <strain evidence="3 4">4G51</strain>
    </source>
</reference>
<dbReference type="InterPro" id="IPR019198">
    <property type="entry name" value="Beta_propeller_containing"/>
</dbReference>